<evidence type="ECO:0000313" key="2">
    <source>
        <dbReference type="Proteomes" id="UP000309128"/>
    </source>
</evidence>
<sequence>MEYADEVEREHATRLAEAQHAIAVEQPHSGLRPWPELTEQERSEATASAARYLRAGRRAGLFALEPAEPIMLSLRDHPSGEAISRDAFEVFLQKMMAEQGGDRLPVLDHGEAHAVASLLDELAKRFAGEPLGRLARELALRLYDRVGL</sequence>
<accession>A0A5S4F280</accession>
<reference evidence="1 2" key="1">
    <citation type="submission" date="2019-05" db="EMBL/GenBank/DDBJ databases">
        <title>Draft genome sequence of Nonomuraea turkmeniaca DSM 43926.</title>
        <authorList>
            <person name="Saricaoglu S."/>
            <person name="Isik K."/>
        </authorList>
    </citation>
    <scope>NUCLEOTIDE SEQUENCE [LARGE SCALE GENOMIC DNA]</scope>
    <source>
        <strain evidence="1 2">DSM 43926</strain>
    </source>
</reference>
<dbReference type="AlphaFoldDB" id="A0A5S4F280"/>
<dbReference type="RefSeq" id="WP_138672009.1">
    <property type="nucleotide sequence ID" value="NZ_VCKY01000204.1"/>
</dbReference>
<dbReference type="Proteomes" id="UP000309128">
    <property type="component" value="Unassembled WGS sequence"/>
</dbReference>
<keyword evidence="2" id="KW-1185">Reference proteome</keyword>
<protein>
    <submittedName>
        <fullName evidence="1">Uncharacterized protein</fullName>
    </submittedName>
</protein>
<gene>
    <name evidence="1" type="ORF">ETD86_40945</name>
</gene>
<organism evidence="1 2">
    <name type="scientific">Nonomuraea turkmeniaca</name>
    <dbReference type="NCBI Taxonomy" id="103838"/>
    <lineage>
        <taxon>Bacteria</taxon>
        <taxon>Bacillati</taxon>
        <taxon>Actinomycetota</taxon>
        <taxon>Actinomycetes</taxon>
        <taxon>Streptosporangiales</taxon>
        <taxon>Streptosporangiaceae</taxon>
        <taxon>Nonomuraea</taxon>
    </lineage>
</organism>
<evidence type="ECO:0000313" key="1">
    <source>
        <dbReference type="EMBL" id="TMR10095.1"/>
    </source>
</evidence>
<comment type="caution">
    <text evidence="1">The sequence shown here is derived from an EMBL/GenBank/DDBJ whole genome shotgun (WGS) entry which is preliminary data.</text>
</comment>
<dbReference type="EMBL" id="VCKY01000204">
    <property type="protein sequence ID" value="TMR10095.1"/>
    <property type="molecule type" value="Genomic_DNA"/>
</dbReference>
<name>A0A5S4F280_9ACTN</name>
<proteinExistence type="predicted"/>